<keyword evidence="7" id="KW-0862">Zinc</keyword>
<feature type="compositionally biased region" description="Low complexity" evidence="11">
    <location>
        <begin position="109"/>
        <end position="119"/>
    </location>
</feature>
<evidence type="ECO:0000256" key="6">
    <source>
        <dbReference type="ARBA" id="ARBA00022801"/>
    </source>
</evidence>
<evidence type="ECO:0000256" key="8">
    <source>
        <dbReference type="ARBA" id="ARBA00022989"/>
    </source>
</evidence>
<organism evidence="14 15">
    <name type="scientific">Raphidocelis subcapitata</name>
    <dbReference type="NCBI Taxonomy" id="307507"/>
    <lineage>
        <taxon>Eukaryota</taxon>
        <taxon>Viridiplantae</taxon>
        <taxon>Chlorophyta</taxon>
        <taxon>core chlorophytes</taxon>
        <taxon>Chlorophyceae</taxon>
        <taxon>CS clade</taxon>
        <taxon>Sphaeropleales</taxon>
        <taxon>Selenastraceae</taxon>
        <taxon>Raphidocelis</taxon>
    </lineage>
</organism>
<sequence length="525" mass="54521">MQTCRGPLPRQQALSRPSRLSGHGFARPIGPGPVGCRVLPGSARPSVAQPEEASSSSARLPGALQKHQDAIAPAATSSSAACGGAERARATQRGAADAAGPSPACLSAQLQQQGQQQQEGQRRQRWWPSLRLPRREADAGGAAAATRVFAFAAAAAGVMGSGFSVEGPWSVAEALGVLAAIITVHECGHFLAARLQGIHVTEFSIGFGPQLWKRKPEGGSVEYSLRAIPLGGYVAFPDDDPKSGFEKDDPDLLNNRPIGQRAVVISAGVVANIVFAFAVLFAQIGTVGKAESAYLPGVKVPDVNAGGVAERAGIRAGDVLLRVGEYEVRAAPDQVAAVVSTIKAHAGEELRVELDRSGQRLSVPVTPVTGRDGRGAIGVSLYSNTYIKHTKPDGFGGLLRMTSSEFNRISGIVLGGLKSIITNFSNTVGQISGPVAIVAKGSEIARTDSAGLFQFAAIVNINLAAVNLLPLPALDGGYLLLLIIEAVRGGKKLPQALEQGVMASGLLLMMFLGVGLVIRDTLNLL</sequence>
<keyword evidence="4 14" id="KW-0645">Protease</keyword>
<evidence type="ECO:0000256" key="4">
    <source>
        <dbReference type="ARBA" id="ARBA00022670"/>
    </source>
</evidence>
<keyword evidence="8 12" id="KW-1133">Transmembrane helix</keyword>
<dbReference type="CDD" id="cd06163">
    <property type="entry name" value="S2P-M50_PDZ_RseP-like"/>
    <property type="match status" value="1"/>
</dbReference>
<dbReference type="PANTHER" id="PTHR42837:SF2">
    <property type="entry name" value="MEMBRANE METALLOPROTEASE ARASP2, CHLOROPLASTIC-RELATED"/>
    <property type="match status" value="1"/>
</dbReference>
<dbReference type="InterPro" id="IPR001478">
    <property type="entry name" value="PDZ"/>
</dbReference>
<evidence type="ECO:0000256" key="1">
    <source>
        <dbReference type="ARBA" id="ARBA00001947"/>
    </source>
</evidence>
<keyword evidence="9 14" id="KW-0482">Metalloprotease</keyword>
<dbReference type="CDD" id="cd23081">
    <property type="entry name" value="cpPDZ_EcRseP-like"/>
    <property type="match status" value="1"/>
</dbReference>
<dbReference type="AlphaFoldDB" id="A0A2V0P4I6"/>
<evidence type="ECO:0000256" key="10">
    <source>
        <dbReference type="ARBA" id="ARBA00023136"/>
    </source>
</evidence>
<evidence type="ECO:0000313" key="14">
    <source>
        <dbReference type="EMBL" id="GBF94766.1"/>
    </source>
</evidence>
<dbReference type="GO" id="GO:0004222">
    <property type="term" value="F:metalloendopeptidase activity"/>
    <property type="evidence" value="ECO:0007669"/>
    <property type="project" value="InterPro"/>
</dbReference>
<dbReference type="SUPFAM" id="SSF50156">
    <property type="entry name" value="PDZ domain-like"/>
    <property type="match status" value="1"/>
</dbReference>
<dbReference type="STRING" id="307507.A0A2V0P4I6"/>
<keyword evidence="5 12" id="KW-0812">Transmembrane</keyword>
<dbReference type="Pfam" id="PF02163">
    <property type="entry name" value="Peptidase_M50"/>
    <property type="match status" value="1"/>
</dbReference>
<dbReference type="Gene3D" id="2.30.42.10">
    <property type="match status" value="1"/>
</dbReference>
<feature type="region of interest" description="Disordered" evidence="11">
    <location>
        <begin position="1"/>
        <end position="129"/>
    </location>
</feature>
<dbReference type="Pfam" id="PF17820">
    <property type="entry name" value="PDZ_6"/>
    <property type="match status" value="1"/>
</dbReference>
<dbReference type="PANTHER" id="PTHR42837">
    <property type="entry name" value="REGULATOR OF SIGMA-E PROTEASE RSEP"/>
    <property type="match status" value="1"/>
</dbReference>
<keyword evidence="6" id="KW-0378">Hydrolase</keyword>
<feature type="transmembrane region" description="Helical" evidence="12">
    <location>
        <begin position="262"/>
        <end position="282"/>
    </location>
</feature>
<feature type="transmembrane region" description="Helical" evidence="12">
    <location>
        <begin position="500"/>
        <end position="518"/>
    </location>
</feature>
<evidence type="ECO:0000256" key="2">
    <source>
        <dbReference type="ARBA" id="ARBA00004141"/>
    </source>
</evidence>
<comment type="caution">
    <text evidence="14">The sequence shown here is derived from an EMBL/GenBank/DDBJ whole genome shotgun (WGS) entry which is preliminary data.</text>
</comment>
<dbReference type="FunCoup" id="A0A2V0P4I6">
    <property type="interactions" value="654"/>
</dbReference>
<comment type="similarity">
    <text evidence="3">Belongs to the peptidase M50A family.</text>
</comment>
<dbReference type="InterPro" id="IPR041489">
    <property type="entry name" value="PDZ_6"/>
</dbReference>
<comment type="cofactor">
    <cofactor evidence="1">
        <name>Zn(2+)</name>
        <dbReference type="ChEBI" id="CHEBI:29105"/>
    </cofactor>
</comment>
<dbReference type="Proteomes" id="UP000247498">
    <property type="component" value="Unassembled WGS sequence"/>
</dbReference>
<dbReference type="InterPro" id="IPR008915">
    <property type="entry name" value="Peptidase_M50"/>
</dbReference>
<feature type="compositionally biased region" description="Low complexity" evidence="11">
    <location>
        <begin position="70"/>
        <end position="81"/>
    </location>
</feature>
<keyword evidence="15" id="KW-1185">Reference proteome</keyword>
<comment type="subcellular location">
    <subcellularLocation>
        <location evidence="2">Membrane</location>
        <topology evidence="2">Multi-pass membrane protein</topology>
    </subcellularLocation>
</comment>
<dbReference type="InterPro" id="IPR004387">
    <property type="entry name" value="Pept_M50_Zn"/>
</dbReference>
<evidence type="ECO:0000256" key="12">
    <source>
        <dbReference type="SAM" id="Phobius"/>
    </source>
</evidence>
<protein>
    <submittedName>
        <fullName evidence="14">Intramembrane metalloprotease</fullName>
    </submittedName>
</protein>
<evidence type="ECO:0000256" key="9">
    <source>
        <dbReference type="ARBA" id="ARBA00023049"/>
    </source>
</evidence>
<accession>A0A2V0P4I6</accession>
<feature type="domain" description="PDZ" evidence="13">
    <location>
        <begin position="282"/>
        <end position="358"/>
    </location>
</feature>
<dbReference type="InterPro" id="IPR036034">
    <property type="entry name" value="PDZ_sf"/>
</dbReference>
<proteinExistence type="inferred from homology"/>
<reference evidence="14 15" key="1">
    <citation type="journal article" date="2018" name="Sci. Rep.">
        <title>Raphidocelis subcapitata (=Pseudokirchneriella subcapitata) provides an insight into genome evolution and environmental adaptations in the Sphaeropleales.</title>
        <authorList>
            <person name="Suzuki S."/>
            <person name="Yamaguchi H."/>
            <person name="Nakajima N."/>
            <person name="Kawachi M."/>
        </authorList>
    </citation>
    <scope>NUCLEOTIDE SEQUENCE [LARGE SCALE GENOMIC DNA]</scope>
    <source>
        <strain evidence="14 15">NIES-35</strain>
    </source>
</reference>
<keyword evidence="10 12" id="KW-0472">Membrane</keyword>
<gene>
    <name evidence="14" type="ORF">Rsub_07649</name>
</gene>
<dbReference type="SMART" id="SM00228">
    <property type="entry name" value="PDZ"/>
    <property type="match status" value="1"/>
</dbReference>
<evidence type="ECO:0000256" key="7">
    <source>
        <dbReference type="ARBA" id="ARBA00022833"/>
    </source>
</evidence>
<name>A0A2V0P4I6_9CHLO</name>
<evidence type="ECO:0000256" key="11">
    <source>
        <dbReference type="SAM" id="MobiDB-lite"/>
    </source>
</evidence>
<evidence type="ECO:0000256" key="3">
    <source>
        <dbReference type="ARBA" id="ARBA00009989"/>
    </source>
</evidence>
<evidence type="ECO:0000313" key="15">
    <source>
        <dbReference type="Proteomes" id="UP000247498"/>
    </source>
</evidence>
<dbReference type="OrthoDB" id="445896at2759"/>
<dbReference type="EMBL" id="BDRX01000055">
    <property type="protein sequence ID" value="GBF94766.1"/>
    <property type="molecule type" value="Genomic_DNA"/>
</dbReference>
<evidence type="ECO:0000259" key="13">
    <source>
        <dbReference type="SMART" id="SM00228"/>
    </source>
</evidence>
<evidence type="ECO:0000256" key="5">
    <source>
        <dbReference type="ARBA" id="ARBA00022692"/>
    </source>
</evidence>
<dbReference type="GO" id="GO:0016020">
    <property type="term" value="C:membrane"/>
    <property type="evidence" value="ECO:0007669"/>
    <property type="project" value="UniProtKB-SubCell"/>
</dbReference>
<dbReference type="InParanoid" id="A0A2V0P4I6"/>
<dbReference type="GO" id="GO:0006508">
    <property type="term" value="P:proteolysis"/>
    <property type="evidence" value="ECO:0007669"/>
    <property type="project" value="UniProtKB-KW"/>
</dbReference>